<dbReference type="Proteomes" id="UP000540698">
    <property type="component" value="Unassembled WGS sequence"/>
</dbReference>
<dbReference type="EMBL" id="JAAXOS010000021">
    <property type="protein sequence ID" value="NKY30793.1"/>
    <property type="molecule type" value="Genomic_DNA"/>
</dbReference>
<keyword evidence="1" id="KW-0812">Transmembrane</keyword>
<organism evidence="2 3">
    <name type="scientific">Nocardia gamkensis</name>
    <dbReference type="NCBI Taxonomy" id="352869"/>
    <lineage>
        <taxon>Bacteria</taxon>
        <taxon>Bacillati</taxon>
        <taxon>Actinomycetota</taxon>
        <taxon>Actinomycetes</taxon>
        <taxon>Mycobacteriales</taxon>
        <taxon>Nocardiaceae</taxon>
        <taxon>Nocardia</taxon>
    </lineage>
</organism>
<evidence type="ECO:0000256" key="1">
    <source>
        <dbReference type="SAM" id="Phobius"/>
    </source>
</evidence>
<gene>
    <name evidence="2" type="ORF">HGB38_31970</name>
</gene>
<comment type="caution">
    <text evidence="2">The sequence shown here is derived from an EMBL/GenBank/DDBJ whole genome shotgun (WGS) entry which is preliminary data.</text>
</comment>
<accession>A0A7X6LAJ0</accession>
<evidence type="ECO:0000313" key="3">
    <source>
        <dbReference type="Proteomes" id="UP000540698"/>
    </source>
</evidence>
<reference evidence="2 3" key="1">
    <citation type="submission" date="2020-04" db="EMBL/GenBank/DDBJ databases">
        <title>MicrobeNet Type strains.</title>
        <authorList>
            <person name="Nicholson A.C."/>
        </authorList>
    </citation>
    <scope>NUCLEOTIDE SEQUENCE [LARGE SCALE GENOMIC DNA]</scope>
    <source>
        <strain evidence="2 3">DSM 44956</strain>
    </source>
</reference>
<proteinExistence type="predicted"/>
<evidence type="ECO:0000313" key="2">
    <source>
        <dbReference type="EMBL" id="NKY30793.1"/>
    </source>
</evidence>
<keyword evidence="1" id="KW-0472">Membrane</keyword>
<evidence type="ECO:0008006" key="4">
    <source>
        <dbReference type="Google" id="ProtNLM"/>
    </source>
</evidence>
<protein>
    <recommendedName>
        <fullName evidence="4">Lipoprotein LpqS</fullName>
    </recommendedName>
</protein>
<dbReference type="AlphaFoldDB" id="A0A7X6LAJ0"/>
<feature type="transmembrane region" description="Helical" evidence="1">
    <location>
        <begin position="86"/>
        <end position="104"/>
    </location>
</feature>
<name>A0A7X6LAJ0_9NOCA</name>
<sequence length="138" mass="14329">MTFGALRLPVTRVLVALAYTAWVVAIAVPQCHVFTHAAAPHAHIEASGPVMASSVTQAILLDRHQHANEPDRHVPGDAVLAALPRAISLLVLLLVASVPVLLAAPATALGGGVRAPPIAAIPVCPGRDKLTRFGIDRN</sequence>
<dbReference type="Pfam" id="PF26327">
    <property type="entry name" value="LpqS"/>
    <property type="match status" value="1"/>
</dbReference>
<dbReference type="RefSeq" id="WP_062975703.1">
    <property type="nucleotide sequence ID" value="NZ_JAAXOS010000021.1"/>
</dbReference>
<keyword evidence="3" id="KW-1185">Reference proteome</keyword>
<dbReference type="InterPro" id="IPR058714">
    <property type="entry name" value="LpqS"/>
</dbReference>
<keyword evidence="1" id="KW-1133">Transmembrane helix</keyword>